<sequence length="143" mass="16323">MKGRKTLINADFNIPEGLEASRFRLRMLTVHDLIKDFDAVMTSSDHLQESFSVITGSNWPEGLTLEDNLIDLGWHQREFTLHYSFAYTVVTLSEEQCLGCVYIDPSPKPGYDAMVTMWVRASELENGLDAKLYESVKTWISAR</sequence>
<organism evidence="1">
    <name type="scientific">marine metagenome</name>
    <dbReference type="NCBI Taxonomy" id="408172"/>
    <lineage>
        <taxon>unclassified sequences</taxon>
        <taxon>metagenomes</taxon>
        <taxon>ecological metagenomes</taxon>
    </lineage>
</organism>
<accession>A0A381XVL2</accession>
<gene>
    <name evidence="1" type="ORF">METZ01_LOCUS121673</name>
</gene>
<proteinExistence type="predicted"/>
<name>A0A381XVL2_9ZZZZ</name>
<evidence type="ECO:0000313" key="1">
    <source>
        <dbReference type="EMBL" id="SVA68819.1"/>
    </source>
</evidence>
<evidence type="ECO:0008006" key="2">
    <source>
        <dbReference type="Google" id="ProtNLM"/>
    </source>
</evidence>
<reference evidence="1" key="1">
    <citation type="submission" date="2018-05" db="EMBL/GenBank/DDBJ databases">
        <authorList>
            <person name="Lanie J.A."/>
            <person name="Ng W.-L."/>
            <person name="Kazmierczak K.M."/>
            <person name="Andrzejewski T.M."/>
            <person name="Davidsen T.M."/>
            <person name="Wayne K.J."/>
            <person name="Tettelin H."/>
            <person name="Glass J.I."/>
            <person name="Rusch D."/>
            <person name="Podicherti R."/>
            <person name="Tsui H.-C.T."/>
            <person name="Winkler M.E."/>
        </authorList>
    </citation>
    <scope>NUCLEOTIDE SEQUENCE</scope>
</reference>
<feature type="non-terminal residue" evidence="1">
    <location>
        <position position="143"/>
    </location>
</feature>
<protein>
    <recommendedName>
        <fullName evidence="2">GNAT family N-acetyltransferase</fullName>
    </recommendedName>
</protein>
<dbReference type="EMBL" id="UINC01016548">
    <property type="protein sequence ID" value="SVA68819.1"/>
    <property type="molecule type" value="Genomic_DNA"/>
</dbReference>
<dbReference type="AlphaFoldDB" id="A0A381XVL2"/>